<keyword evidence="3" id="KW-1185">Reference proteome</keyword>
<dbReference type="InterPro" id="IPR016152">
    <property type="entry name" value="PTrfase/Anion_transptr"/>
</dbReference>
<reference evidence="2 3" key="1">
    <citation type="submission" date="2016-10" db="EMBL/GenBank/DDBJ databases">
        <authorList>
            <person name="de Groot N.N."/>
        </authorList>
    </citation>
    <scope>NUCLEOTIDE SEQUENCE [LARGE SCALE GENOMIC DNA]</scope>
    <source>
        <strain evidence="2 3">DSM 13305</strain>
    </source>
</reference>
<gene>
    <name evidence="2" type="ORF">SAMN04490178_103106</name>
</gene>
<sequence length="162" mass="17661">MNNEIAEQTGFIGTTLEAKTKEEAISALAGLFLENGFVKDSYPGAVLAREQIFPTGLPTETFGVAIPHTDSVHVIRPGIAIGVLKEPIEFGMMGYPGEAVQVKLLFMLAIKDPNMQIQLLQDLIGLFSVAPLMNQLIVCTESERIVELVQSYLQELKKAVNS</sequence>
<dbReference type="Gene3D" id="3.40.930.10">
    <property type="entry name" value="Mannitol-specific EII, Chain A"/>
    <property type="match status" value="1"/>
</dbReference>
<proteinExistence type="predicted"/>
<dbReference type="Proteomes" id="UP000198847">
    <property type="component" value="Unassembled WGS sequence"/>
</dbReference>
<accession>A0A1H8QZK7</accession>
<dbReference type="InterPro" id="IPR002178">
    <property type="entry name" value="PTS_EIIA_type-2_dom"/>
</dbReference>
<name>A0A1H8QZK7_9FIRM</name>
<feature type="domain" description="PTS EIIA type-2" evidence="1">
    <location>
        <begin position="5"/>
        <end position="152"/>
    </location>
</feature>
<dbReference type="SUPFAM" id="SSF55804">
    <property type="entry name" value="Phoshotransferase/anion transport protein"/>
    <property type="match status" value="1"/>
</dbReference>
<dbReference type="InterPro" id="IPR051541">
    <property type="entry name" value="PTS_SugarTrans_NitroReg"/>
</dbReference>
<dbReference type="PANTHER" id="PTHR47738">
    <property type="entry name" value="PTS SYSTEM FRUCTOSE-LIKE EIIA COMPONENT-RELATED"/>
    <property type="match status" value="1"/>
</dbReference>
<dbReference type="PROSITE" id="PS51094">
    <property type="entry name" value="PTS_EIIA_TYPE_2"/>
    <property type="match status" value="1"/>
</dbReference>
<evidence type="ECO:0000259" key="1">
    <source>
        <dbReference type="PROSITE" id="PS51094"/>
    </source>
</evidence>
<dbReference type="PANTHER" id="PTHR47738:SF3">
    <property type="entry name" value="PHOSPHOTRANSFERASE SYSTEM MANNITOL_FRUCTOSE-SPECIFIC IIA DOMAIN CONTAINING PROTEIN"/>
    <property type="match status" value="1"/>
</dbReference>
<dbReference type="CDD" id="cd00211">
    <property type="entry name" value="PTS_IIA_fru"/>
    <property type="match status" value="1"/>
</dbReference>
<dbReference type="OrthoDB" id="1633991at2"/>
<dbReference type="AlphaFoldDB" id="A0A1H8QZK7"/>
<dbReference type="EMBL" id="FODY01000003">
    <property type="protein sequence ID" value="SEO59308.1"/>
    <property type="molecule type" value="Genomic_DNA"/>
</dbReference>
<organism evidence="2 3">
    <name type="scientific">Propionispora vibrioides</name>
    <dbReference type="NCBI Taxonomy" id="112903"/>
    <lineage>
        <taxon>Bacteria</taxon>
        <taxon>Bacillati</taxon>
        <taxon>Bacillota</taxon>
        <taxon>Negativicutes</taxon>
        <taxon>Selenomonadales</taxon>
        <taxon>Sporomusaceae</taxon>
        <taxon>Propionispora</taxon>
    </lineage>
</organism>
<dbReference type="RefSeq" id="WP_091744081.1">
    <property type="nucleotide sequence ID" value="NZ_FODY01000003.1"/>
</dbReference>
<dbReference type="Pfam" id="PF00359">
    <property type="entry name" value="PTS_EIIA_2"/>
    <property type="match status" value="1"/>
</dbReference>
<evidence type="ECO:0000313" key="2">
    <source>
        <dbReference type="EMBL" id="SEO59308.1"/>
    </source>
</evidence>
<protein>
    <submittedName>
        <fullName evidence="2">PTS system IIA component, Gat family</fullName>
    </submittedName>
</protein>
<evidence type="ECO:0000313" key="3">
    <source>
        <dbReference type="Proteomes" id="UP000198847"/>
    </source>
</evidence>
<dbReference type="STRING" id="112903.SAMN04490178_103106"/>